<evidence type="ECO:0000256" key="8">
    <source>
        <dbReference type="ARBA" id="ARBA00023077"/>
    </source>
</evidence>
<dbReference type="Gene3D" id="2.40.170.20">
    <property type="entry name" value="TonB-dependent receptor, beta-barrel domain"/>
    <property type="match status" value="1"/>
</dbReference>
<dbReference type="KEGG" id="smag:AN936_17995"/>
<keyword evidence="4" id="KW-0410">Iron transport</keyword>
<dbReference type="Pfam" id="PF00593">
    <property type="entry name" value="TonB_dep_Rec_b-barrel"/>
    <property type="match status" value="1"/>
</dbReference>
<dbReference type="GO" id="GO:0006826">
    <property type="term" value="P:iron ion transport"/>
    <property type="evidence" value="ECO:0007669"/>
    <property type="project" value="UniProtKB-KW"/>
</dbReference>
<dbReference type="InterPro" id="IPR039426">
    <property type="entry name" value="TonB-dep_rcpt-like"/>
</dbReference>
<evidence type="ECO:0000313" key="16">
    <source>
        <dbReference type="EMBL" id="ALH82180.1"/>
    </source>
</evidence>
<dbReference type="CDD" id="cd01347">
    <property type="entry name" value="ligand_gated_channel"/>
    <property type="match status" value="1"/>
</dbReference>
<evidence type="ECO:0000259" key="14">
    <source>
        <dbReference type="Pfam" id="PF00593"/>
    </source>
</evidence>
<dbReference type="PANTHER" id="PTHR32552">
    <property type="entry name" value="FERRICHROME IRON RECEPTOR-RELATED"/>
    <property type="match status" value="1"/>
</dbReference>
<dbReference type="SUPFAM" id="SSF56935">
    <property type="entry name" value="Porins"/>
    <property type="match status" value="1"/>
</dbReference>
<keyword evidence="6" id="KW-0408">Iron</keyword>
<evidence type="ECO:0000256" key="4">
    <source>
        <dbReference type="ARBA" id="ARBA00022496"/>
    </source>
</evidence>
<dbReference type="InterPro" id="IPR000531">
    <property type="entry name" value="Beta-barrel_TonB"/>
</dbReference>
<dbReference type="Pfam" id="PF07715">
    <property type="entry name" value="Plug"/>
    <property type="match status" value="1"/>
</dbReference>
<dbReference type="PANTHER" id="PTHR32552:SF81">
    <property type="entry name" value="TONB-DEPENDENT OUTER MEMBRANE RECEPTOR"/>
    <property type="match status" value="1"/>
</dbReference>
<reference evidence="16 17" key="1">
    <citation type="journal article" date="2015" name="Genome Announc.">
        <title>Complete Genome Sequence of Polypropylene Glycol- and Polyethylene Glycol-Degrading Sphingopyxis macrogoltabida Strain EY-1.</title>
        <authorList>
            <person name="Ohtsubo Y."/>
            <person name="Nagata Y."/>
            <person name="Numata M."/>
            <person name="Tsuchikane K."/>
            <person name="Hosoyama A."/>
            <person name="Yamazoe A."/>
            <person name="Tsuda M."/>
            <person name="Fujita N."/>
            <person name="Kawai F."/>
        </authorList>
    </citation>
    <scope>NUCLEOTIDE SEQUENCE [LARGE SCALE GENOMIC DNA]</scope>
    <source>
        <strain evidence="16 17">EY-1</strain>
    </source>
</reference>
<keyword evidence="8 12" id="KW-0798">TonB box</keyword>
<keyword evidence="13" id="KW-0732">Signal</keyword>
<evidence type="ECO:0000256" key="1">
    <source>
        <dbReference type="ARBA" id="ARBA00004571"/>
    </source>
</evidence>
<dbReference type="PATRIC" id="fig|33050.5.peg.3732"/>
<proteinExistence type="inferred from homology"/>
<feature type="signal peptide" evidence="13">
    <location>
        <begin position="1"/>
        <end position="27"/>
    </location>
</feature>
<evidence type="ECO:0000256" key="2">
    <source>
        <dbReference type="ARBA" id="ARBA00022448"/>
    </source>
</evidence>
<feature type="chain" id="PRO_5006039207" description="TonB-dependent receptor" evidence="13">
    <location>
        <begin position="28"/>
        <end position="775"/>
    </location>
</feature>
<keyword evidence="2 11" id="KW-0813">Transport</keyword>
<accession>A0A0N9V0H9</accession>
<dbReference type="PROSITE" id="PS52016">
    <property type="entry name" value="TONB_DEPENDENT_REC_3"/>
    <property type="match status" value="1"/>
</dbReference>
<gene>
    <name evidence="16" type="ORF">AN936_17995</name>
</gene>
<organism evidence="16 17">
    <name type="scientific">Sphingopyxis macrogoltabida</name>
    <name type="common">Sphingomonas macrogoltabidus</name>
    <dbReference type="NCBI Taxonomy" id="33050"/>
    <lineage>
        <taxon>Bacteria</taxon>
        <taxon>Pseudomonadati</taxon>
        <taxon>Pseudomonadota</taxon>
        <taxon>Alphaproteobacteria</taxon>
        <taxon>Sphingomonadales</taxon>
        <taxon>Sphingomonadaceae</taxon>
        <taxon>Sphingopyxis</taxon>
    </lineage>
</organism>
<dbReference type="EMBL" id="CP012700">
    <property type="protein sequence ID" value="ALH82180.1"/>
    <property type="molecule type" value="Genomic_DNA"/>
</dbReference>
<evidence type="ECO:0000256" key="11">
    <source>
        <dbReference type="PROSITE-ProRule" id="PRU01360"/>
    </source>
</evidence>
<sequence>MMSKGVAARLCAGVTYIALMAAAPAMAQTAEADGDDSAASARADNAGEIIVTAQRREQSLNSVPMSITAIGGDQLVSQGISTVADLAKIVPGLTFTQSQIATPVYTIRGVGFYESTLAASPAVSVYVDEVPLPFAILTQGAALDLSRVEVLKGPQGTLYGQNATGGAINYISAKPGNDFEAGADASFGRFGALELSGFVSAPVTDTLGVRLSARIDEGGAWQQNYTRDDKLGRARRIAGRALVVWNPTDTLEFTLNLNGWRDKSDVQAPQLTAHTPYNPAGAYPYVLATPLAPENARAANWSASTPMRRDDDFYQASLRTDWDVSDDVRLTSITSWLEFNTDATQDLDATQWRQLDSYTPGSVKSFFQELRLTGTSGDARWILGANYSHDKASEQQILFTNDLSSNVIIPGLPILTVSAVFTNQKVTTYAGYANVEYDLTPNLTAQGGIRYTRNERSFDGCGYDGDGTTYLSFNVLTELFTGAPPITPIPAGGCLTFSPEFQPSLVVDELKQDNISWRGGLTYTFDNRAIVYANISRGWKAGGFPTVPASSFTGFLPATQESLLAYEAGFKLPLADRTLQFNAAGFYYDYKDKQVRGRILDPIFGLLERLVNIPTSHIYGVEAAIDWRPVDGLTANLSGTYVKSRIDEFTGYNGTGVFADYEGSAFPFTPKWQATADVQYKWPVSDRWNAVIGTNVNYNSATNSTFGDPAILRINARTLVDVRAGVESEDGKLRVQLWGRNIFNEYYWNSTFQADTAWRMAGRPATYGISVGWRY</sequence>
<keyword evidence="7" id="KW-0406">Ion transport</keyword>
<evidence type="ECO:0000256" key="7">
    <source>
        <dbReference type="ARBA" id="ARBA00023065"/>
    </source>
</evidence>
<evidence type="ECO:0000256" key="3">
    <source>
        <dbReference type="ARBA" id="ARBA00022452"/>
    </source>
</evidence>
<evidence type="ECO:0000256" key="6">
    <source>
        <dbReference type="ARBA" id="ARBA00023004"/>
    </source>
</evidence>
<evidence type="ECO:0000256" key="12">
    <source>
        <dbReference type="RuleBase" id="RU003357"/>
    </source>
</evidence>
<feature type="domain" description="TonB-dependent receptor plug" evidence="15">
    <location>
        <begin position="60"/>
        <end position="167"/>
    </location>
</feature>
<dbReference type="AlphaFoldDB" id="A0A0N9V0H9"/>
<evidence type="ECO:0000256" key="13">
    <source>
        <dbReference type="SAM" id="SignalP"/>
    </source>
</evidence>
<comment type="similarity">
    <text evidence="11 12">Belongs to the TonB-dependent receptor family.</text>
</comment>
<comment type="subcellular location">
    <subcellularLocation>
        <location evidence="1 11">Cell outer membrane</location>
        <topology evidence="1 11">Multi-pass membrane protein</topology>
    </subcellularLocation>
</comment>
<evidence type="ECO:0008006" key="18">
    <source>
        <dbReference type="Google" id="ProtNLM"/>
    </source>
</evidence>
<evidence type="ECO:0000256" key="9">
    <source>
        <dbReference type="ARBA" id="ARBA00023136"/>
    </source>
</evidence>
<evidence type="ECO:0000256" key="5">
    <source>
        <dbReference type="ARBA" id="ARBA00022692"/>
    </source>
</evidence>
<dbReference type="InterPro" id="IPR036942">
    <property type="entry name" value="Beta-barrel_TonB_sf"/>
</dbReference>
<keyword evidence="10 11" id="KW-0998">Cell outer membrane</keyword>
<keyword evidence="3 11" id="KW-1134">Transmembrane beta strand</keyword>
<feature type="domain" description="TonB-dependent receptor-like beta-barrel" evidence="14">
    <location>
        <begin position="277"/>
        <end position="742"/>
    </location>
</feature>
<dbReference type="Proteomes" id="UP000058074">
    <property type="component" value="Chromosome"/>
</dbReference>
<dbReference type="InterPro" id="IPR012910">
    <property type="entry name" value="Plug_dom"/>
</dbReference>
<evidence type="ECO:0000259" key="15">
    <source>
        <dbReference type="Pfam" id="PF07715"/>
    </source>
</evidence>
<evidence type="ECO:0000256" key="10">
    <source>
        <dbReference type="ARBA" id="ARBA00023237"/>
    </source>
</evidence>
<evidence type="ECO:0000313" key="17">
    <source>
        <dbReference type="Proteomes" id="UP000058074"/>
    </source>
</evidence>
<dbReference type="GO" id="GO:0009279">
    <property type="term" value="C:cell outer membrane"/>
    <property type="evidence" value="ECO:0007669"/>
    <property type="project" value="UniProtKB-SubCell"/>
</dbReference>
<name>A0A0N9V0H9_SPHMC</name>
<keyword evidence="5 11" id="KW-0812">Transmembrane</keyword>
<protein>
    <recommendedName>
        <fullName evidence="18">TonB-dependent receptor</fullName>
    </recommendedName>
</protein>
<keyword evidence="9 11" id="KW-0472">Membrane</keyword>